<accession>A0A1F7IQX0</accession>
<sequence>MRHRVKKIKFKLGKDANKMLLRKLAINFISNAKIKTTIKKAKVLKSVIDKLVEKAKTENEANKNYLLHFLGEEELVRKTFKLVGDSLKNRDHAGGYVRIRRLGKRQSDGSEMARLEWVYPVVKSDKSEESKNQIDQKSEKSEIRKSR</sequence>
<dbReference type="AlphaFoldDB" id="A0A1F7IQX0"/>
<name>A0A1F7IQX0_9BACT</name>
<evidence type="ECO:0000256" key="4">
    <source>
        <dbReference type="ARBA" id="ARBA00035494"/>
    </source>
</evidence>
<dbReference type="PROSITE" id="PS01167">
    <property type="entry name" value="RIBOSOMAL_L17"/>
    <property type="match status" value="1"/>
</dbReference>
<gene>
    <name evidence="8" type="ORF">A3B40_05860</name>
</gene>
<dbReference type="GO" id="GO:0022625">
    <property type="term" value="C:cytosolic large ribosomal subunit"/>
    <property type="evidence" value="ECO:0007669"/>
    <property type="project" value="TreeGrafter"/>
</dbReference>
<proteinExistence type="inferred from homology"/>
<keyword evidence="3 5" id="KW-0687">Ribonucleoprotein</keyword>
<dbReference type="InterPro" id="IPR000456">
    <property type="entry name" value="Ribosomal_bL17"/>
</dbReference>
<comment type="caution">
    <text evidence="8">The sequence shown here is derived from an EMBL/GenBank/DDBJ whole genome shotgun (WGS) entry which is preliminary data.</text>
</comment>
<dbReference type="PANTHER" id="PTHR14413">
    <property type="entry name" value="RIBOSOMAL PROTEIN L17"/>
    <property type="match status" value="1"/>
</dbReference>
<evidence type="ECO:0000256" key="7">
    <source>
        <dbReference type="SAM" id="MobiDB-lite"/>
    </source>
</evidence>
<evidence type="ECO:0000256" key="6">
    <source>
        <dbReference type="RuleBase" id="RU000661"/>
    </source>
</evidence>
<dbReference type="InterPro" id="IPR047859">
    <property type="entry name" value="Ribosomal_bL17_CS"/>
</dbReference>
<dbReference type="NCBIfam" id="TIGR00059">
    <property type="entry name" value="L17"/>
    <property type="match status" value="1"/>
</dbReference>
<dbReference type="PANTHER" id="PTHR14413:SF16">
    <property type="entry name" value="LARGE RIBOSOMAL SUBUNIT PROTEIN BL17M"/>
    <property type="match status" value="1"/>
</dbReference>
<protein>
    <recommendedName>
        <fullName evidence="4 6">50S ribosomal protein L17</fullName>
    </recommendedName>
</protein>
<organism evidence="8 9">
    <name type="scientific">Candidatus Roizmanbacteria bacterium RIFCSPLOWO2_01_FULL_37_16</name>
    <dbReference type="NCBI Taxonomy" id="1802058"/>
    <lineage>
        <taxon>Bacteria</taxon>
        <taxon>Candidatus Roizmaniibacteriota</taxon>
    </lineage>
</organism>
<dbReference type="GO" id="GO:0006412">
    <property type="term" value="P:translation"/>
    <property type="evidence" value="ECO:0007669"/>
    <property type="project" value="InterPro"/>
</dbReference>
<dbReference type="EMBL" id="MGAI01000001">
    <property type="protein sequence ID" value="OGK45746.1"/>
    <property type="molecule type" value="Genomic_DNA"/>
</dbReference>
<evidence type="ECO:0000256" key="5">
    <source>
        <dbReference type="RuleBase" id="RU000660"/>
    </source>
</evidence>
<dbReference type="GO" id="GO:0003735">
    <property type="term" value="F:structural constituent of ribosome"/>
    <property type="evidence" value="ECO:0007669"/>
    <property type="project" value="InterPro"/>
</dbReference>
<feature type="region of interest" description="Disordered" evidence="7">
    <location>
        <begin position="124"/>
        <end position="147"/>
    </location>
</feature>
<reference evidence="8 9" key="1">
    <citation type="journal article" date="2016" name="Nat. Commun.">
        <title>Thousands of microbial genomes shed light on interconnected biogeochemical processes in an aquifer system.</title>
        <authorList>
            <person name="Anantharaman K."/>
            <person name="Brown C.T."/>
            <person name="Hug L.A."/>
            <person name="Sharon I."/>
            <person name="Castelle C.J."/>
            <person name="Probst A.J."/>
            <person name="Thomas B.C."/>
            <person name="Singh A."/>
            <person name="Wilkins M.J."/>
            <person name="Karaoz U."/>
            <person name="Brodie E.L."/>
            <person name="Williams K.H."/>
            <person name="Hubbard S.S."/>
            <person name="Banfield J.F."/>
        </authorList>
    </citation>
    <scope>NUCLEOTIDE SEQUENCE [LARGE SCALE GENOMIC DNA]</scope>
</reference>
<dbReference type="Proteomes" id="UP000178040">
    <property type="component" value="Unassembled WGS sequence"/>
</dbReference>
<keyword evidence="2 5" id="KW-0689">Ribosomal protein</keyword>
<evidence type="ECO:0000313" key="8">
    <source>
        <dbReference type="EMBL" id="OGK45746.1"/>
    </source>
</evidence>
<evidence type="ECO:0000256" key="2">
    <source>
        <dbReference type="ARBA" id="ARBA00022980"/>
    </source>
</evidence>
<dbReference type="Gene3D" id="3.90.1030.10">
    <property type="entry name" value="Ribosomal protein L17"/>
    <property type="match status" value="1"/>
</dbReference>
<evidence type="ECO:0000256" key="1">
    <source>
        <dbReference type="ARBA" id="ARBA00008777"/>
    </source>
</evidence>
<dbReference type="InterPro" id="IPR036373">
    <property type="entry name" value="Ribosomal_bL17_sf"/>
</dbReference>
<evidence type="ECO:0000313" key="9">
    <source>
        <dbReference type="Proteomes" id="UP000178040"/>
    </source>
</evidence>
<dbReference type="SUPFAM" id="SSF64263">
    <property type="entry name" value="Prokaryotic ribosomal protein L17"/>
    <property type="match status" value="1"/>
</dbReference>
<dbReference type="Pfam" id="PF01196">
    <property type="entry name" value="Ribosomal_L17"/>
    <property type="match status" value="1"/>
</dbReference>
<evidence type="ECO:0000256" key="3">
    <source>
        <dbReference type="ARBA" id="ARBA00023274"/>
    </source>
</evidence>
<comment type="similarity">
    <text evidence="1 5">Belongs to the bacterial ribosomal protein bL17 family.</text>
</comment>